<evidence type="ECO:0000256" key="4">
    <source>
        <dbReference type="ARBA" id="ARBA00023163"/>
    </source>
</evidence>
<dbReference type="InterPro" id="IPR036388">
    <property type="entry name" value="WH-like_DNA-bd_sf"/>
</dbReference>
<keyword evidence="4" id="KW-0804">Transcription</keyword>
<evidence type="ECO:0000256" key="1">
    <source>
        <dbReference type="ARBA" id="ARBA00009437"/>
    </source>
</evidence>
<dbReference type="Gene3D" id="1.10.10.10">
    <property type="entry name" value="Winged helix-like DNA-binding domain superfamily/Winged helix DNA-binding domain"/>
    <property type="match status" value="1"/>
</dbReference>
<reference evidence="6" key="2">
    <citation type="journal article" date="2023" name="Syst. Appl. Microbiol.">
        <title>Govania unica gen. nov., sp. nov., a rare biosphere bacterium that represents a novel family in the class Alphaproteobacteria.</title>
        <authorList>
            <person name="Vandamme P."/>
            <person name="Peeters C."/>
            <person name="Hettiarachchi A."/>
            <person name="Cnockaert M."/>
            <person name="Carlier A."/>
        </authorList>
    </citation>
    <scope>NUCLEOTIDE SEQUENCE</scope>
    <source>
        <strain evidence="6">LMG 31809</strain>
    </source>
</reference>
<dbReference type="GO" id="GO:0000976">
    <property type="term" value="F:transcription cis-regulatory region binding"/>
    <property type="evidence" value="ECO:0007669"/>
    <property type="project" value="TreeGrafter"/>
</dbReference>
<dbReference type="Pfam" id="PF00126">
    <property type="entry name" value="HTH_1"/>
    <property type="match status" value="1"/>
</dbReference>
<evidence type="ECO:0000256" key="2">
    <source>
        <dbReference type="ARBA" id="ARBA00023015"/>
    </source>
</evidence>
<dbReference type="PROSITE" id="PS50931">
    <property type="entry name" value="HTH_LYSR"/>
    <property type="match status" value="1"/>
</dbReference>
<dbReference type="CDD" id="cd05466">
    <property type="entry name" value="PBP2_LTTR_substrate"/>
    <property type="match status" value="1"/>
</dbReference>
<keyword evidence="3" id="KW-0238">DNA-binding</keyword>
<name>A0A9X3Z7I6_9PROT</name>
<evidence type="ECO:0000313" key="6">
    <source>
        <dbReference type="EMBL" id="MDA5194014.1"/>
    </source>
</evidence>
<dbReference type="RefSeq" id="WP_274943720.1">
    <property type="nucleotide sequence ID" value="NZ_JANWOI010000003.1"/>
</dbReference>
<keyword evidence="7" id="KW-1185">Reference proteome</keyword>
<dbReference type="SUPFAM" id="SSF46785">
    <property type="entry name" value="Winged helix' DNA-binding domain"/>
    <property type="match status" value="1"/>
</dbReference>
<dbReference type="Gene3D" id="3.40.190.10">
    <property type="entry name" value="Periplasmic binding protein-like II"/>
    <property type="match status" value="2"/>
</dbReference>
<keyword evidence="2" id="KW-0805">Transcription regulation</keyword>
<dbReference type="InterPro" id="IPR000847">
    <property type="entry name" value="LysR_HTH_N"/>
</dbReference>
<comment type="caution">
    <text evidence="6">The sequence shown here is derived from an EMBL/GenBank/DDBJ whole genome shotgun (WGS) entry which is preliminary data.</text>
</comment>
<feature type="domain" description="HTH lysR-type" evidence="5">
    <location>
        <begin position="5"/>
        <end position="62"/>
    </location>
</feature>
<proteinExistence type="inferred from homology"/>
<dbReference type="EMBL" id="JANWOI010000003">
    <property type="protein sequence ID" value="MDA5194014.1"/>
    <property type="molecule type" value="Genomic_DNA"/>
</dbReference>
<dbReference type="GO" id="GO:0003700">
    <property type="term" value="F:DNA-binding transcription factor activity"/>
    <property type="evidence" value="ECO:0007669"/>
    <property type="project" value="InterPro"/>
</dbReference>
<organism evidence="6 7">
    <name type="scientific">Govanella unica</name>
    <dbReference type="NCBI Taxonomy" id="2975056"/>
    <lineage>
        <taxon>Bacteria</taxon>
        <taxon>Pseudomonadati</taxon>
        <taxon>Pseudomonadota</taxon>
        <taxon>Alphaproteobacteria</taxon>
        <taxon>Emcibacterales</taxon>
        <taxon>Govanellaceae</taxon>
        <taxon>Govanella</taxon>
    </lineage>
</organism>
<dbReference type="PANTHER" id="PTHR30126:SF25">
    <property type="entry name" value="HTH-TYPE TRANSCRIPTIONAL REGULATOR METR"/>
    <property type="match status" value="1"/>
</dbReference>
<evidence type="ECO:0000259" key="5">
    <source>
        <dbReference type="PROSITE" id="PS50931"/>
    </source>
</evidence>
<accession>A0A9X3Z7I6</accession>
<dbReference type="PANTHER" id="PTHR30126">
    <property type="entry name" value="HTH-TYPE TRANSCRIPTIONAL REGULATOR"/>
    <property type="match status" value="1"/>
</dbReference>
<dbReference type="AlphaFoldDB" id="A0A9X3Z7I6"/>
<gene>
    <name evidence="6" type="ORF">NYP16_08630</name>
</gene>
<protein>
    <submittedName>
        <fullName evidence="6">LysR family transcriptional regulator</fullName>
    </submittedName>
</protein>
<reference evidence="6" key="1">
    <citation type="submission" date="2022-08" db="EMBL/GenBank/DDBJ databases">
        <authorList>
            <person name="Vandamme P."/>
            <person name="Hettiarachchi A."/>
            <person name="Peeters C."/>
            <person name="Cnockaert M."/>
            <person name="Carlier A."/>
        </authorList>
    </citation>
    <scope>NUCLEOTIDE SEQUENCE</scope>
    <source>
        <strain evidence="6">LMG 31809</strain>
    </source>
</reference>
<dbReference type="Pfam" id="PF03466">
    <property type="entry name" value="LysR_substrate"/>
    <property type="match status" value="1"/>
</dbReference>
<dbReference type="InterPro" id="IPR036390">
    <property type="entry name" value="WH_DNA-bd_sf"/>
</dbReference>
<evidence type="ECO:0000256" key="3">
    <source>
        <dbReference type="ARBA" id="ARBA00023125"/>
    </source>
</evidence>
<comment type="similarity">
    <text evidence="1">Belongs to the LysR transcriptional regulatory family.</text>
</comment>
<dbReference type="SUPFAM" id="SSF53850">
    <property type="entry name" value="Periplasmic binding protein-like II"/>
    <property type="match status" value="1"/>
</dbReference>
<dbReference type="InterPro" id="IPR005119">
    <property type="entry name" value="LysR_subst-bd"/>
</dbReference>
<dbReference type="Proteomes" id="UP001141619">
    <property type="component" value="Unassembled WGS sequence"/>
</dbReference>
<sequence length="300" mass="32733">MTVKVGMRHLVMLDLLVKTGSVSETARSLGLTQSAVSHRMREAEKRLNARLFLRIGRKIGFTSAAERLLLVARDVLGELERVQQDLEKLSGGYEDVVRLGGGCYTPYDWLPMVQQAVSNGPGRLALELPSRLPEDPVAEVKTALLDIAILPGRPDDPEVIQHHLASDDLVAVLPPGHALVGKTQLEPADFAGLPYVTHHTRPERGREYEIIFTRHGLLPKLVVGAGMTEAVLQVVRAGLGVTIQPRRTVAPFVEGWGLTLRPLAVAEARVDWVAVTRPRDAVRPGVSAVLEYIRAAFQAG</sequence>
<evidence type="ECO:0000313" key="7">
    <source>
        <dbReference type="Proteomes" id="UP001141619"/>
    </source>
</evidence>